<keyword evidence="2" id="KW-1185">Reference proteome</keyword>
<evidence type="ECO:0000313" key="1">
    <source>
        <dbReference type="EMBL" id="GIZ02398.1"/>
    </source>
</evidence>
<accession>A0AAV4Y4X6</accession>
<evidence type="ECO:0000313" key="2">
    <source>
        <dbReference type="Proteomes" id="UP001054945"/>
    </source>
</evidence>
<organism evidence="1 2">
    <name type="scientific">Caerostris extrusa</name>
    <name type="common">Bark spider</name>
    <name type="synonym">Caerostris bankana</name>
    <dbReference type="NCBI Taxonomy" id="172846"/>
    <lineage>
        <taxon>Eukaryota</taxon>
        <taxon>Metazoa</taxon>
        <taxon>Ecdysozoa</taxon>
        <taxon>Arthropoda</taxon>
        <taxon>Chelicerata</taxon>
        <taxon>Arachnida</taxon>
        <taxon>Araneae</taxon>
        <taxon>Araneomorphae</taxon>
        <taxon>Entelegynae</taxon>
        <taxon>Araneoidea</taxon>
        <taxon>Araneidae</taxon>
        <taxon>Caerostris</taxon>
    </lineage>
</organism>
<name>A0AAV4Y4X6_CAEEX</name>
<dbReference type="AlphaFoldDB" id="A0AAV4Y4X6"/>
<protein>
    <submittedName>
        <fullName evidence="1">Uncharacterized protein</fullName>
    </submittedName>
</protein>
<sequence>MISVIHSLWTFFPTITANGYINSYLPIPQKLNFFCKVDGPFSVPSQNSSCLIRDGLKWLIIERILILRSLILPNTVMFQKLSSEIHSFGVLGGNNPPAVLLIRLNLFIIAWPGVCTSQSLQQ</sequence>
<reference evidence="1 2" key="1">
    <citation type="submission" date="2021-06" db="EMBL/GenBank/DDBJ databases">
        <title>Caerostris extrusa draft genome.</title>
        <authorList>
            <person name="Kono N."/>
            <person name="Arakawa K."/>
        </authorList>
    </citation>
    <scope>NUCLEOTIDE SEQUENCE [LARGE SCALE GENOMIC DNA]</scope>
</reference>
<proteinExistence type="predicted"/>
<gene>
    <name evidence="1" type="ORF">CEXT_366741</name>
</gene>
<dbReference type="EMBL" id="BPLR01001453">
    <property type="protein sequence ID" value="GIZ02398.1"/>
    <property type="molecule type" value="Genomic_DNA"/>
</dbReference>
<comment type="caution">
    <text evidence="1">The sequence shown here is derived from an EMBL/GenBank/DDBJ whole genome shotgun (WGS) entry which is preliminary data.</text>
</comment>
<dbReference type="Proteomes" id="UP001054945">
    <property type="component" value="Unassembled WGS sequence"/>
</dbReference>